<feature type="transmembrane region" description="Helical" evidence="1">
    <location>
        <begin position="175"/>
        <end position="194"/>
    </location>
</feature>
<evidence type="ECO:0000313" key="3">
    <source>
        <dbReference type="Proteomes" id="UP000287969"/>
    </source>
</evidence>
<evidence type="ECO:0000256" key="1">
    <source>
        <dbReference type="SAM" id="Phobius"/>
    </source>
</evidence>
<dbReference type="Proteomes" id="UP000287969">
    <property type="component" value="Chromosome"/>
</dbReference>
<dbReference type="KEGG" id="spoa:EQM13_01075"/>
<dbReference type="AlphaFoldDB" id="A0A410Q8F8"/>
<name>A0A410Q8F8_9FIRM</name>
<feature type="transmembrane region" description="Helical" evidence="1">
    <location>
        <begin position="101"/>
        <end position="127"/>
    </location>
</feature>
<keyword evidence="1" id="KW-1133">Transmembrane helix</keyword>
<sequence>MNDLIKKAFPFVENMQINKKIKGKIHCIENKEVELEYMKRYKDLSIEQLKNFYNDTFKIKNKLEDKAKMNVVSLTISISLILGLSDLIAKVNKNIGIDWLNIIMVIFPILSIGYMVTAGILSISVLIKENAIHVIFPEDLILEEEELKKVYAESTELNVKRNTIRNNYIYTSYECIKNALVCLTVIFFLSVLPINGINNGEDKSSVYIGYKIIYSENFMDYCNEIDEHILKEKVADTINRSVDYIKKFEDAYEIKIADEKHKLYIKFVKVKDRIIILNVQDQICIQNKT</sequence>
<keyword evidence="1" id="KW-0812">Transmembrane</keyword>
<dbReference type="RefSeq" id="WP_128751673.1">
    <property type="nucleotide sequence ID" value="NZ_CP035282.1"/>
</dbReference>
<dbReference type="OrthoDB" id="9816068at2"/>
<gene>
    <name evidence="2" type="ORF">EQM13_01075</name>
</gene>
<organism evidence="2 3">
    <name type="scientific">Acidilutibacter cellobiosedens</name>
    <dbReference type="NCBI Taxonomy" id="2507161"/>
    <lineage>
        <taxon>Bacteria</taxon>
        <taxon>Bacillati</taxon>
        <taxon>Bacillota</taxon>
        <taxon>Tissierellia</taxon>
        <taxon>Tissierellales</taxon>
        <taxon>Acidilutibacteraceae</taxon>
        <taxon>Acidilutibacter</taxon>
    </lineage>
</organism>
<keyword evidence="3" id="KW-1185">Reference proteome</keyword>
<proteinExistence type="predicted"/>
<keyword evidence="1" id="KW-0472">Membrane</keyword>
<protein>
    <submittedName>
        <fullName evidence="2">Uncharacterized protein</fullName>
    </submittedName>
</protein>
<evidence type="ECO:0000313" key="2">
    <source>
        <dbReference type="EMBL" id="QAT60259.1"/>
    </source>
</evidence>
<reference evidence="3" key="1">
    <citation type="submission" date="2019-01" db="EMBL/GenBank/DDBJ databases">
        <title>Draft genomes of a novel of Sporanaerobacter strains.</title>
        <authorList>
            <person name="Ma S."/>
        </authorList>
    </citation>
    <scope>NUCLEOTIDE SEQUENCE [LARGE SCALE GENOMIC DNA]</scope>
    <source>
        <strain evidence="3">NJN-17</strain>
    </source>
</reference>
<feature type="transmembrane region" description="Helical" evidence="1">
    <location>
        <begin position="69"/>
        <end position="89"/>
    </location>
</feature>
<accession>A0A410Q8F8</accession>
<dbReference type="EMBL" id="CP035282">
    <property type="protein sequence ID" value="QAT60259.1"/>
    <property type="molecule type" value="Genomic_DNA"/>
</dbReference>